<feature type="domain" description="Acyclic terpene utilisation N-terminal" evidence="1">
    <location>
        <begin position="9"/>
        <end position="465"/>
    </location>
</feature>
<gene>
    <name evidence="3" type="ORF">E0Z10_g9132</name>
</gene>
<dbReference type="EMBL" id="SKBN01000273">
    <property type="protein sequence ID" value="TGJ79634.1"/>
    <property type="molecule type" value="Genomic_DNA"/>
</dbReference>
<dbReference type="InterPro" id="IPR010839">
    <property type="entry name" value="AtuA_N"/>
</dbReference>
<keyword evidence="4" id="KW-1185">Reference proteome</keyword>
<evidence type="ECO:0000259" key="2">
    <source>
        <dbReference type="Pfam" id="PF23544"/>
    </source>
</evidence>
<dbReference type="OrthoDB" id="10265871at2759"/>
<evidence type="ECO:0000313" key="3">
    <source>
        <dbReference type="EMBL" id="TGJ79634.1"/>
    </source>
</evidence>
<dbReference type="InterPro" id="IPR056362">
    <property type="entry name" value="AtuA-like_ferredoxin_dom"/>
</dbReference>
<name>A0A4Z0Y772_9PEZI</name>
<dbReference type="PANTHER" id="PTHR47585:SF1">
    <property type="entry name" value="DUF1446 DOMAIN-CONTAINING PROTEIN"/>
    <property type="match status" value="1"/>
</dbReference>
<evidence type="ECO:0008006" key="5">
    <source>
        <dbReference type="Google" id="ProtNLM"/>
    </source>
</evidence>
<dbReference type="AlphaFoldDB" id="A0A4Z0Y772"/>
<protein>
    <recommendedName>
        <fullName evidence="5">DUF1446 domain-containing protein</fullName>
    </recommendedName>
</protein>
<dbReference type="Proteomes" id="UP000297716">
    <property type="component" value="Unassembled WGS sequence"/>
</dbReference>
<organism evidence="3 4">
    <name type="scientific">Xylaria hypoxylon</name>
    <dbReference type="NCBI Taxonomy" id="37992"/>
    <lineage>
        <taxon>Eukaryota</taxon>
        <taxon>Fungi</taxon>
        <taxon>Dikarya</taxon>
        <taxon>Ascomycota</taxon>
        <taxon>Pezizomycotina</taxon>
        <taxon>Sordariomycetes</taxon>
        <taxon>Xylariomycetidae</taxon>
        <taxon>Xylariales</taxon>
        <taxon>Xylariaceae</taxon>
        <taxon>Xylaria</taxon>
    </lineage>
</organism>
<accession>A0A4Z0Y772</accession>
<proteinExistence type="predicted"/>
<dbReference type="Pfam" id="PF23544">
    <property type="entry name" value="AtuA_ferredoxin"/>
    <property type="match status" value="1"/>
</dbReference>
<evidence type="ECO:0000313" key="4">
    <source>
        <dbReference type="Proteomes" id="UP000297716"/>
    </source>
</evidence>
<sequence length="630" mass="69703">MMAPARRPVRIANCSGAVSDSGDFMLAQATAGPIDVITGDYLAEANLAQHAEAYAKGEHPGYASTAYDGLKKSLEIINEKRIKVVINGGGLNPKGLAEVIHKTASEKGYNLKIAYVEGDNLLPFIHDIVKPDSQGRLPHFDSDNNQVKLAKDTDNFLQDPNKKIVAANAYLGCRAIRLGLEKGADIIICGRVADASPVMGAAQWWHGWKDDDFDKLAGALIAGHLIECSTYGTGANFAGFDQYSIQELLHLGCPIAEITETGQCIITKHKAMNGFVTEEVVKCQLLYELQGNIYLNSDVKADLTNVAVRQIGPNRVYVSGAKGYPPPPTTKLAVFYRGGWQGEFTVNATGYATKHKYDFHEAQLRTQLDEWGVMKDIDLLEFQRIGVPQENPRSQLEATTSLRLIIQTQHRETIRRFHQAIWHNFMQHFPGLSCSLDARLSSVPVPFLGYFPALVAQSQIQESINIIGHEGEVEDSVVVGPPHITEKLAPRENYDPVSSRALSSFGPSKTIPFGDIILARSGDKGANVNIGFTPRKTYDNAEVWEWLRSFLTKDRLKELMGDDWQDWFYVERVEFAKIRAVHFVVYGALGRGVSSSARLDSLGKGFAEWLRAVHVPVPVKFLEVDPRSRI</sequence>
<dbReference type="PANTHER" id="PTHR47585">
    <property type="match status" value="1"/>
</dbReference>
<feature type="domain" description="AtuA-like ferredoxin-fold" evidence="2">
    <location>
        <begin position="513"/>
        <end position="615"/>
    </location>
</feature>
<dbReference type="Pfam" id="PF07287">
    <property type="entry name" value="AtuA"/>
    <property type="match status" value="1"/>
</dbReference>
<reference evidence="3 4" key="1">
    <citation type="submission" date="2019-03" db="EMBL/GenBank/DDBJ databases">
        <title>Draft genome sequence of Xylaria hypoxylon DSM 108379, a ubiquitous saprotrophic-parasitic fungi on hardwood.</title>
        <authorList>
            <person name="Buettner E."/>
            <person name="Leonhardt S."/>
            <person name="Gebauer A.M."/>
            <person name="Liers C."/>
            <person name="Hofrichter M."/>
            <person name="Kellner H."/>
        </authorList>
    </citation>
    <scope>NUCLEOTIDE SEQUENCE [LARGE SCALE GENOMIC DNA]</scope>
    <source>
        <strain evidence="3 4">DSM 108379</strain>
    </source>
</reference>
<comment type="caution">
    <text evidence="3">The sequence shown here is derived from an EMBL/GenBank/DDBJ whole genome shotgun (WGS) entry which is preliminary data.</text>
</comment>
<evidence type="ECO:0000259" key="1">
    <source>
        <dbReference type="Pfam" id="PF07287"/>
    </source>
</evidence>